<keyword evidence="14" id="KW-0670">Pyruvate</keyword>
<keyword evidence="6" id="KW-0547">Nucleotide-binding</keyword>
<dbReference type="Gene3D" id="3.30.1490.20">
    <property type="entry name" value="ATP-grasp fold, A domain"/>
    <property type="match status" value="1"/>
</dbReference>
<comment type="cofactor">
    <cofactor evidence="1 10">
        <name>Mg(2+)</name>
        <dbReference type="ChEBI" id="CHEBI:18420"/>
    </cofactor>
</comment>
<accession>A0A1N5TF93</accession>
<dbReference type="GO" id="GO:0050242">
    <property type="term" value="F:pyruvate, phosphate dikinase activity"/>
    <property type="evidence" value="ECO:0007669"/>
    <property type="project" value="UniProtKB-EC"/>
</dbReference>
<dbReference type="Pfam" id="PF01326">
    <property type="entry name" value="PPDK_N"/>
    <property type="match status" value="2"/>
</dbReference>
<evidence type="ECO:0000256" key="2">
    <source>
        <dbReference type="ARBA" id="ARBA00007837"/>
    </source>
</evidence>
<dbReference type="PANTHER" id="PTHR22931">
    <property type="entry name" value="PHOSPHOENOLPYRUVATE DIKINASE-RELATED"/>
    <property type="match status" value="1"/>
</dbReference>
<dbReference type="EMBL" id="LT719092">
    <property type="protein sequence ID" value="SJK84399.1"/>
    <property type="molecule type" value="Genomic_DNA"/>
</dbReference>
<dbReference type="SUPFAM" id="SSF56059">
    <property type="entry name" value="Glutathione synthetase ATP-binding domain-like"/>
    <property type="match status" value="1"/>
</dbReference>
<dbReference type="SUPFAM" id="SSF51621">
    <property type="entry name" value="Phosphoenolpyruvate/pyruvate domain"/>
    <property type="match status" value="1"/>
</dbReference>
<dbReference type="Gene3D" id="3.20.20.60">
    <property type="entry name" value="Phosphoenolpyruvate-binding domains"/>
    <property type="match status" value="1"/>
</dbReference>
<dbReference type="NCBIfam" id="NF004531">
    <property type="entry name" value="PRK05878.1"/>
    <property type="match status" value="1"/>
</dbReference>
<keyword evidence="16" id="KW-1185">Reference proteome</keyword>
<dbReference type="InterPro" id="IPR002192">
    <property type="entry name" value="PPDK_AMP/ATP-bd"/>
</dbReference>
<feature type="binding site" evidence="10">
    <location>
        <position position="783"/>
    </location>
    <ligand>
        <name>Mg(2+)</name>
        <dbReference type="ChEBI" id="CHEBI:18420"/>
    </ligand>
</feature>
<dbReference type="Gene3D" id="1.10.189.10">
    <property type="entry name" value="Pyruvate Phosphate Dikinase, domain 2"/>
    <property type="match status" value="1"/>
</dbReference>
<dbReference type="GO" id="GO:0046872">
    <property type="term" value="F:metal ion binding"/>
    <property type="evidence" value="ECO:0007669"/>
    <property type="project" value="UniProtKB-KW"/>
</dbReference>
<keyword evidence="5 10" id="KW-0479">Metal-binding</keyword>
<evidence type="ECO:0000256" key="1">
    <source>
        <dbReference type="ARBA" id="ARBA00001946"/>
    </source>
</evidence>
<dbReference type="Gene3D" id="3.30.470.20">
    <property type="entry name" value="ATP-grasp fold, B domain"/>
    <property type="match status" value="1"/>
</dbReference>
<feature type="domain" description="Pyruvate phosphate dikinase AMP/ATP-binding" evidence="12">
    <location>
        <begin position="57"/>
        <end position="293"/>
    </location>
</feature>
<dbReference type="AlphaFoldDB" id="A0A1N5TF93"/>
<dbReference type="Proteomes" id="UP000187822">
    <property type="component" value="Chromosome I"/>
</dbReference>
<dbReference type="InterPro" id="IPR023151">
    <property type="entry name" value="PEP_util_CS"/>
</dbReference>
<evidence type="ECO:0000259" key="13">
    <source>
        <dbReference type="Pfam" id="PF02896"/>
    </source>
</evidence>
<dbReference type="SUPFAM" id="SSF52009">
    <property type="entry name" value="Phosphohistidine domain"/>
    <property type="match status" value="1"/>
</dbReference>
<keyword evidence="4" id="KW-0808">Transferase</keyword>
<dbReference type="GeneID" id="41587843"/>
<evidence type="ECO:0000256" key="10">
    <source>
        <dbReference type="PIRSR" id="PIRSR000853-3"/>
    </source>
</evidence>
<dbReference type="Gene3D" id="1.20.80.30">
    <property type="match status" value="1"/>
</dbReference>
<dbReference type="PANTHER" id="PTHR22931:SF9">
    <property type="entry name" value="PYRUVATE, PHOSPHATE DIKINASE 1, CHLOROPLASTIC"/>
    <property type="match status" value="1"/>
</dbReference>
<reference evidence="16" key="3">
    <citation type="submission" date="2016-06" db="EMBL/GenBank/DDBJ databases">
        <authorList>
            <person name="Toshchakov V.S."/>
        </authorList>
    </citation>
    <scope>NUCLEOTIDE SEQUENCE [LARGE SCALE GENOMIC DNA]</scope>
    <source>
        <strain>PM4 (JCM 30641</strain>
        <strain evidence="16">\VKM B-2940)</strain>
    </source>
</reference>
<evidence type="ECO:0000313" key="14">
    <source>
        <dbReference type="EMBL" id="SIM46745.1"/>
    </source>
</evidence>
<dbReference type="PROSITE" id="PS00742">
    <property type="entry name" value="PEP_ENZYMES_2"/>
    <property type="match status" value="1"/>
</dbReference>
<feature type="binding site" evidence="10">
    <location>
        <position position="759"/>
    </location>
    <ligand>
        <name>Mg(2+)</name>
        <dbReference type="ChEBI" id="CHEBI:18420"/>
    </ligand>
</feature>
<dbReference type="PROSITE" id="PS00370">
    <property type="entry name" value="PEP_ENZYMES_PHOS_SITE"/>
    <property type="match status" value="1"/>
</dbReference>
<dbReference type="Proteomes" id="UP000195607">
    <property type="component" value="Chromosome I"/>
</dbReference>
<evidence type="ECO:0000256" key="7">
    <source>
        <dbReference type="ARBA" id="ARBA00022777"/>
    </source>
</evidence>
<proteinExistence type="inferred from homology"/>
<feature type="domain" description="PEP-utilising enzyme mobile" evidence="11">
    <location>
        <begin position="422"/>
        <end position="502"/>
    </location>
</feature>
<dbReference type="Pfam" id="PF02896">
    <property type="entry name" value="PEP-utilizers_C"/>
    <property type="match status" value="1"/>
</dbReference>
<feature type="domain" description="PEP-utilising enzyme C-terminal" evidence="13">
    <location>
        <begin position="521"/>
        <end position="884"/>
    </location>
</feature>
<evidence type="ECO:0000256" key="3">
    <source>
        <dbReference type="ARBA" id="ARBA00011994"/>
    </source>
</evidence>
<evidence type="ECO:0000259" key="12">
    <source>
        <dbReference type="Pfam" id="PF01326"/>
    </source>
</evidence>
<evidence type="ECO:0000313" key="16">
    <source>
        <dbReference type="Proteomes" id="UP000187822"/>
    </source>
</evidence>
<dbReference type="Gene3D" id="3.50.30.10">
    <property type="entry name" value="Phosphohistidine domain"/>
    <property type="match status" value="1"/>
</dbReference>
<name>A0A1N5TF93_9ARCH</name>
<dbReference type="InterPro" id="IPR008279">
    <property type="entry name" value="PEP-util_enz_mobile_dom"/>
</dbReference>
<dbReference type="PIRSF" id="PIRSF000853">
    <property type="entry name" value="PPDK"/>
    <property type="match status" value="1"/>
</dbReference>
<dbReference type="InterPro" id="IPR015813">
    <property type="entry name" value="Pyrv/PenolPyrv_kinase-like_dom"/>
</dbReference>
<dbReference type="EC" id="2.7.9.1" evidence="3"/>
<evidence type="ECO:0000259" key="11">
    <source>
        <dbReference type="Pfam" id="PF00391"/>
    </source>
</evidence>
<protein>
    <recommendedName>
        <fullName evidence="3">pyruvate, phosphate dikinase</fullName>
        <ecNumber evidence="3">2.7.9.1</ecNumber>
    </recommendedName>
</protein>
<dbReference type="GO" id="GO:0005524">
    <property type="term" value="F:ATP binding"/>
    <property type="evidence" value="ECO:0007669"/>
    <property type="project" value="UniProtKB-KW"/>
</dbReference>
<dbReference type="Pfam" id="PF00391">
    <property type="entry name" value="PEP-utilizers"/>
    <property type="match status" value="1"/>
</dbReference>
<evidence type="ECO:0000256" key="8">
    <source>
        <dbReference type="ARBA" id="ARBA00022840"/>
    </source>
</evidence>
<evidence type="ECO:0000256" key="4">
    <source>
        <dbReference type="ARBA" id="ARBA00022679"/>
    </source>
</evidence>
<dbReference type="InterPro" id="IPR018274">
    <property type="entry name" value="PEP_util_AS"/>
</dbReference>
<sequence>MKEQGNRYIYTFEEGGKEMANLLGGKGAGLAEMKKLGLNVPDGFIITTKACIAYQKSNKMPEGLNDSIKENMKVLEKKTGKGFGSDKNPLLVSVRSGAPISMPGMMDTILNVGLNDRSLKGLTESTKNRRFALDSYRRLKQMFGTVVYNLPHDEFEEIIQEKKEKYGRKNDTDLKADELEEIGKEFDEVYKKHGKTFPQDPEKQLFLSIEAVFNSWNSPRAIAYREINKISNDLGTAVNIVSMVFGNTGNNSATGVAFTRNPNTGEKELFGEYLLNAQGEDVVAGIRTPRKISELEKQLPDAYRDFVKSAEILEKNYRDMQDMEFTIENGKFFMLQTRNGKRSARATVRIAVEMAKEGLITMEEAVLRVSPESLDILFHPQVKKSGKERVLGHGLAASPGAAIGQIVFSSDRAVELSRNKVKVILVRPETTADDVRGMSVSEGFLTQKGGMTSHAAVVSRAMGKPAVVGVESMKVNVRERSLTIDGTILREGDIITVDGTNGEFLLGVTDLEESQVGEHIEVLLKWSDTYRKLGIRSNANTPEEAIIARRNGGEGIGLARTERMFLGGDRIEIMRSMIMSKNAEDRQFNLTKLLPMQISDFTEFFRTMEGFPVIIRLLDPPLHEFLPDKEEVLNRIYSLKIKMIKANELKEIDELMTGINRENEMLGVIRSLEEFNPMLGFRGCRLGISFPEIYETQVRAIIRAAINVMSEGKKIIPEIMIPLVGTERELSILRERLEKVALDEKGHYNISYKFGTMIEIPRACVVADKIAAYADFFSFGTNDLTQMTFGYSRDDAEGKFMAKYLEEKIVPNDPFRTVDAEGVGELMKMAVERGRKGNKNLEIGICGEQGGDPETIEFCHKIGLDYVSASPYRIPIARLSAARAALKDKKK</sequence>
<keyword evidence="7 14" id="KW-0418">Kinase</keyword>
<dbReference type="GO" id="GO:0016301">
    <property type="term" value="F:kinase activity"/>
    <property type="evidence" value="ECO:0007669"/>
    <property type="project" value="UniProtKB-KW"/>
</dbReference>
<dbReference type="InterPro" id="IPR000121">
    <property type="entry name" value="PEP_util_C"/>
</dbReference>
<reference evidence="15" key="2">
    <citation type="submission" date="2016-06" db="EMBL/GenBank/DDBJ databases">
        <authorList>
            <person name="Olsen C.W."/>
            <person name="Carey S."/>
            <person name="Hinshaw L."/>
            <person name="Karasin A.I."/>
        </authorList>
    </citation>
    <scope>NUCLEOTIDE SEQUENCE [LARGE SCALE GENOMIC DNA]</scope>
    <source>
        <strain evidence="15">PM4</strain>
    </source>
</reference>
<evidence type="ECO:0000313" key="17">
    <source>
        <dbReference type="Proteomes" id="UP000195607"/>
    </source>
</evidence>
<evidence type="ECO:0000313" key="15">
    <source>
        <dbReference type="EMBL" id="SJK84399.1"/>
    </source>
</evidence>
<dbReference type="InterPro" id="IPR036637">
    <property type="entry name" value="Phosphohistidine_dom_sf"/>
</dbReference>
<keyword evidence="8" id="KW-0067">ATP-binding</keyword>
<dbReference type="KEGG" id="cdiv:CPM_0519"/>
<gene>
    <name evidence="15" type="ORF">CPM_0519</name>
    <name evidence="14" type="ORF">CSP5_0547</name>
</gene>
<evidence type="ECO:0000256" key="6">
    <source>
        <dbReference type="ARBA" id="ARBA00022741"/>
    </source>
</evidence>
<dbReference type="OrthoDB" id="23397at2157"/>
<keyword evidence="9 10" id="KW-0460">Magnesium</keyword>
<evidence type="ECO:0000256" key="5">
    <source>
        <dbReference type="ARBA" id="ARBA00022723"/>
    </source>
</evidence>
<dbReference type="InterPro" id="IPR040442">
    <property type="entry name" value="Pyrv_kinase-like_dom_sf"/>
</dbReference>
<reference evidence="14 17" key="1">
    <citation type="submission" date="2016-04" db="EMBL/GenBank/DDBJ databases">
        <authorList>
            <person name="Evans L.H."/>
            <person name="Alamgir A."/>
            <person name="Owens N."/>
            <person name="Weber N.D."/>
            <person name="Virtaneva K."/>
            <person name="Barbian K."/>
            <person name="Babar A."/>
            <person name="Rosenke K."/>
        </authorList>
    </citation>
    <scope>NUCLEOTIDE SEQUENCE [LARGE SCALE GENOMIC DNA]</scope>
    <source>
        <strain evidence="14">S5</strain>
        <strain evidence="17">S5(T) (JCM 30642 \VKM B-2941)</strain>
    </source>
</reference>
<organism evidence="14 17">
    <name type="scientific">Cuniculiplasma divulgatum</name>
    <dbReference type="NCBI Taxonomy" id="1673428"/>
    <lineage>
        <taxon>Archaea</taxon>
        <taxon>Methanobacteriati</taxon>
        <taxon>Thermoplasmatota</taxon>
        <taxon>Thermoplasmata</taxon>
        <taxon>Thermoplasmatales</taxon>
        <taxon>Cuniculiplasmataceae</taxon>
        <taxon>Cuniculiplasma</taxon>
    </lineage>
</organism>
<feature type="domain" description="Pyruvate phosphate dikinase AMP/ATP-binding" evidence="12">
    <location>
        <begin position="306"/>
        <end position="357"/>
    </location>
</feature>
<dbReference type="InterPro" id="IPR013815">
    <property type="entry name" value="ATP_grasp_subdomain_1"/>
</dbReference>
<dbReference type="STRING" id="1673428.CPM_0519"/>
<comment type="similarity">
    <text evidence="2">Belongs to the PEP-utilizing enzyme family.</text>
</comment>
<dbReference type="EMBL" id="LT671858">
    <property type="protein sequence ID" value="SIM46745.1"/>
    <property type="molecule type" value="Genomic_DNA"/>
</dbReference>
<dbReference type="InterPro" id="IPR010121">
    <property type="entry name" value="Pyruvate_phosphate_dikinase"/>
</dbReference>
<dbReference type="NCBIfam" id="TIGR01828">
    <property type="entry name" value="pyru_phos_dikin"/>
    <property type="match status" value="1"/>
</dbReference>
<dbReference type="RefSeq" id="WP_021789908.1">
    <property type="nucleotide sequence ID" value="NZ_LT671858.1"/>
</dbReference>
<evidence type="ECO:0000256" key="9">
    <source>
        <dbReference type="ARBA" id="ARBA00022842"/>
    </source>
</evidence>